<dbReference type="PROSITE" id="PS50297">
    <property type="entry name" value="ANK_REP_REGION"/>
    <property type="match status" value="2"/>
</dbReference>
<dbReference type="Pfam" id="PF12796">
    <property type="entry name" value="Ank_2"/>
    <property type="match status" value="1"/>
</dbReference>
<evidence type="ECO:0000313" key="5">
    <source>
        <dbReference type="Proteomes" id="UP001174997"/>
    </source>
</evidence>
<dbReference type="SMART" id="SM00248">
    <property type="entry name" value="ANK"/>
    <property type="match status" value="5"/>
</dbReference>
<proteinExistence type="predicted"/>
<gene>
    <name evidence="4" type="ORF">QBC41DRAFT_303906</name>
</gene>
<dbReference type="PANTHER" id="PTHR24198:SF165">
    <property type="entry name" value="ANKYRIN REPEAT-CONTAINING PROTEIN-RELATED"/>
    <property type="match status" value="1"/>
</dbReference>
<evidence type="ECO:0000256" key="1">
    <source>
        <dbReference type="ARBA" id="ARBA00022737"/>
    </source>
</evidence>
<dbReference type="AlphaFoldDB" id="A0AA39ZCK8"/>
<evidence type="ECO:0000256" key="3">
    <source>
        <dbReference type="PROSITE-ProRule" id="PRU00023"/>
    </source>
</evidence>
<dbReference type="PANTHER" id="PTHR24198">
    <property type="entry name" value="ANKYRIN REPEAT AND PROTEIN KINASE DOMAIN-CONTAINING PROTEIN"/>
    <property type="match status" value="1"/>
</dbReference>
<comment type="caution">
    <text evidence="4">The sequence shown here is derived from an EMBL/GenBank/DDBJ whole genome shotgun (WGS) entry which is preliminary data.</text>
</comment>
<organism evidence="4 5">
    <name type="scientific">Cercophora samala</name>
    <dbReference type="NCBI Taxonomy" id="330535"/>
    <lineage>
        <taxon>Eukaryota</taxon>
        <taxon>Fungi</taxon>
        <taxon>Dikarya</taxon>
        <taxon>Ascomycota</taxon>
        <taxon>Pezizomycotina</taxon>
        <taxon>Sordariomycetes</taxon>
        <taxon>Sordariomycetidae</taxon>
        <taxon>Sordariales</taxon>
        <taxon>Lasiosphaeriaceae</taxon>
        <taxon>Cercophora</taxon>
    </lineage>
</organism>
<sequence length="630" mass="70954">MADSRALPPAKRRRRNTWKANPQKSYFTGVPSEILHLIAIAGDEDLSIESLKAIACLARTSKGFYEYLNPILYRYGVARHPYLLHWASHVGNLGTVELAIRAGAKPNVFYMPNFSFGYAPNAKYFSSWRRDTYREIHNRPYKALRGKGSPNRKQTRLNLFRNHYRVPDATIELLASLLTPKLTLAQFCNAQVGTADYAELFRVSDDMYSLSQGTWSHSATPKYSCSAAPLHLAAIGGHTDVITKLLAHGANINLPSHYLCDCALRHEHSTARVAPYDLVRSAFHPAAYGNAIRRDIYPWTWTALHLALCHDRDDAFKLLFSRGARNVFAAISGSDFVYSDVLHHAIALQKWAIAKELIDGHGYSAAISKKDALGVTPIWVAYYDNNMDVMDELIKYGADIDDDLGNGFTPLIHACLFGRWDQAIHLIQRGACIDTQFRDYHCEDTYRHEHENSGRHIQGAMYKPLDLVVARWSDGSSSSVCNEAIEGRYQPLPQHLRAQQEMILVDLLMNEGAKLESSPSSGADGCVYSAPQSTDTVCNAAQGHQTRHLARMMRSEQFKSWFDKHGSERVVQAMLTRSHCPGVRRERTGDRGKWTESWAAENDKKYYCGCFRELHNSLVECGFPGFLCDE</sequence>
<keyword evidence="2 3" id="KW-0040">ANK repeat</keyword>
<dbReference type="Gene3D" id="1.25.40.20">
    <property type="entry name" value="Ankyrin repeat-containing domain"/>
    <property type="match status" value="2"/>
</dbReference>
<dbReference type="InterPro" id="IPR036770">
    <property type="entry name" value="Ankyrin_rpt-contain_sf"/>
</dbReference>
<dbReference type="InterPro" id="IPR002110">
    <property type="entry name" value="Ankyrin_rpt"/>
</dbReference>
<feature type="repeat" description="ANK" evidence="3">
    <location>
        <begin position="373"/>
        <end position="401"/>
    </location>
</feature>
<evidence type="ECO:0000313" key="4">
    <source>
        <dbReference type="EMBL" id="KAK0667920.1"/>
    </source>
</evidence>
<evidence type="ECO:0000256" key="2">
    <source>
        <dbReference type="ARBA" id="ARBA00023043"/>
    </source>
</evidence>
<dbReference type="SUPFAM" id="SSF48403">
    <property type="entry name" value="Ankyrin repeat"/>
    <property type="match status" value="1"/>
</dbReference>
<reference evidence="4" key="1">
    <citation type="submission" date="2023-06" db="EMBL/GenBank/DDBJ databases">
        <title>Genome-scale phylogeny and comparative genomics of the fungal order Sordariales.</title>
        <authorList>
            <consortium name="Lawrence Berkeley National Laboratory"/>
            <person name="Hensen N."/>
            <person name="Bonometti L."/>
            <person name="Westerberg I."/>
            <person name="Brannstrom I.O."/>
            <person name="Guillou S."/>
            <person name="Cros-Aarteil S."/>
            <person name="Calhoun S."/>
            <person name="Haridas S."/>
            <person name="Kuo A."/>
            <person name="Mondo S."/>
            <person name="Pangilinan J."/>
            <person name="Riley R."/>
            <person name="Labutti K."/>
            <person name="Andreopoulos B."/>
            <person name="Lipzen A."/>
            <person name="Chen C."/>
            <person name="Yanf M."/>
            <person name="Daum C."/>
            <person name="Ng V."/>
            <person name="Clum A."/>
            <person name="Steindorff A."/>
            <person name="Ohm R."/>
            <person name="Martin F."/>
            <person name="Silar P."/>
            <person name="Natvig D."/>
            <person name="Lalanne C."/>
            <person name="Gautier V."/>
            <person name="Ament-Velasquez S.L."/>
            <person name="Kruys A."/>
            <person name="Hutchinson M.I."/>
            <person name="Powell A.J."/>
            <person name="Barry K."/>
            <person name="Miller A.N."/>
            <person name="Grigoriev I.V."/>
            <person name="Debuchy R."/>
            <person name="Gladieux P."/>
            <person name="Thoren M.H."/>
            <person name="Johannesson H."/>
        </authorList>
    </citation>
    <scope>NUCLEOTIDE SEQUENCE</scope>
    <source>
        <strain evidence="4">CBS 307.81</strain>
    </source>
</reference>
<dbReference type="Proteomes" id="UP001174997">
    <property type="component" value="Unassembled WGS sequence"/>
</dbReference>
<dbReference type="EMBL" id="JAULSY010000064">
    <property type="protein sequence ID" value="KAK0667920.1"/>
    <property type="molecule type" value="Genomic_DNA"/>
</dbReference>
<accession>A0AA39ZCK8</accession>
<keyword evidence="5" id="KW-1185">Reference proteome</keyword>
<dbReference type="PROSITE" id="PS50088">
    <property type="entry name" value="ANK_REPEAT"/>
    <property type="match status" value="2"/>
</dbReference>
<feature type="repeat" description="ANK" evidence="3">
    <location>
        <begin position="225"/>
        <end position="257"/>
    </location>
</feature>
<dbReference type="Pfam" id="PF00023">
    <property type="entry name" value="Ank"/>
    <property type="match status" value="1"/>
</dbReference>
<name>A0AA39ZCK8_9PEZI</name>
<keyword evidence="1" id="KW-0677">Repeat</keyword>
<protein>
    <submittedName>
        <fullName evidence="4">Ankyrin repeat-containing domain protein</fullName>
    </submittedName>
</protein>